<dbReference type="GeneID" id="45549961"/>
<dbReference type="SUPFAM" id="SSF55804">
    <property type="entry name" value="Phoshotransferase/anion transport protein"/>
    <property type="match status" value="1"/>
</dbReference>
<dbReference type="PANTHER" id="PTHR47738">
    <property type="entry name" value="PTS SYSTEM FRUCTOSE-LIKE EIIA COMPONENT-RELATED"/>
    <property type="match status" value="1"/>
</dbReference>
<dbReference type="EMBL" id="AP012544">
    <property type="protein sequence ID" value="BAN75870.1"/>
    <property type="molecule type" value="Genomic_DNA"/>
</dbReference>
<sequence>MTENVSQEIIFDPSFVKHFLKAVTFPEVIDQLSANLLAKNLVTTAYLQAVKDREEKFPTGLPTEPIGVAIPHTDAQFVKTNAVSVGILSTPIMMMVMGSENDKVEVSIIFLLSLGQSNKQLNILKRIMTVVQDQEMLNEFKTASDARVAKFVKKAILGELK</sequence>
<dbReference type="PROSITE" id="PS51094">
    <property type="entry name" value="PTS_EIIA_TYPE_2"/>
    <property type="match status" value="1"/>
</dbReference>
<evidence type="ECO:0000313" key="3">
    <source>
        <dbReference type="Proteomes" id="UP000015560"/>
    </source>
</evidence>
<dbReference type="InterPro" id="IPR002178">
    <property type="entry name" value="PTS_EIIA_type-2_dom"/>
</dbReference>
<name>A0AAD1AST4_LACCA</name>
<dbReference type="AlphaFoldDB" id="A0AAD1AST4"/>
<proteinExistence type="predicted"/>
<protein>
    <submittedName>
        <fullName evidence="2">PTS system galactitol-specific IIA component</fullName>
    </submittedName>
</protein>
<evidence type="ECO:0000259" key="1">
    <source>
        <dbReference type="PROSITE" id="PS51094"/>
    </source>
</evidence>
<dbReference type="InterPro" id="IPR016152">
    <property type="entry name" value="PTrfase/Anion_transptr"/>
</dbReference>
<reference evidence="2 3" key="1">
    <citation type="journal article" date="2013" name="PLoS ONE">
        <title>Genomic Adaptation of the Lactobacillus casei Group.</title>
        <authorList>
            <person name="Toh H."/>
            <person name="Oshima K."/>
            <person name="Nakano A."/>
            <person name="Takahata M."/>
            <person name="Murakami M."/>
            <person name="Takaki T."/>
            <person name="Nishiyama H."/>
            <person name="Igimi S."/>
            <person name="Hattori M."/>
            <person name="Morita H."/>
        </authorList>
    </citation>
    <scope>NUCLEOTIDE SEQUENCE [LARGE SCALE GENOMIC DNA]</scope>
    <source>
        <strain evidence="2 3">ATCC 393</strain>
    </source>
</reference>
<gene>
    <name evidence="2" type="ORF">LBCZ_2702</name>
</gene>
<dbReference type="PANTHER" id="PTHR47738:SF3">
    <property type="entry name" value="PHOSPHOTRANSFERASE SYSTEM MANNITOL_FRUCTOSE-SPECIFIC IIA DOMAIN CONTAINING PROTEIN"/>
    <property type="match status" value="1"/>
</dbReference>
<dbReference type="Pfam" id="PF00359">
    <property type="entry name" value="PTS_EIIA_2"/>
    <property type="match status" value="1"/>
</dbReference>
<dbReference type="Gene3D" id="3.40.930.10">
    <property type="entry name" value="Mannitol-specific EII, Chain A"/>
    <property type="match status" value="1"/>
</dbReference>
<dbReference type="RefSeq" id="WP_025013272.1">
    <property type="nucleotide sequence ID" value="NZ_AP012544.1"/>
</dbReference>
<accession>A0AAD1AST4</accession>
<dbReference type="Proteomes" id="UP000015560">
    <property type="component" value="Chromosome"/>
</dbReference>
<evidence type="ECO:0000313" key="2">
    <source>
        <dbReference type="EMBL" id="BAN75870.1"/>
    </source>
</evidence>
<dbReference type="InterPro" id="IPR051541">
    <property type="entry name" value="PTS_SugarTrans_NitroReg"/>
</dbReference>
<dbReference type="CDD" id="cd00211">
    <property type="entry name" value="PTS_IIA_fru"/>
    <property type="match status" value="1"/>
</dbReference>
<organism evidence="2 3">
    <name type="scientific">Lacticaseibacillus casei DSM 20011 = JCM 1134 = ATCC 393</name>
    <dbReference type="NCBI Taxonomy" id="1423732"/>
    <lineage>
        <taxon>Bacteria</taxon>
        <taxon>Bacillati</taxon>
        <taxon>Bacillota</taxon>
        <taxon>Bacilli</taxon>
        <taxon>Lactobacillales</taxon>
        <taxon>Lactobacillaceae</taxon>
        <taxon>Lacticaseibacillus</taxon>
    </lineage>
</organism>
<feature type="domain" description="PTS EIIA type-2" evidence="1">
    <location>
        <begin position="9"/>
        <end position="155"/>
    </location>
</feature>